<dbReference type="GO" id="GO:0005829">
    <property type="term" value="C:cytosol"/>
    <property type="evidence" value="ECO:0007669"/>
    <property type="project" value="TreeGrafter"/>
</dbReference>
<sequence>MTATSDGFPRDGVRESVGIADGTAGLSPVQQRLWFLNRFQEGRPGQTRTLSVRLGGALDLSALRAALGAIVQRHRVLGTVHREVEGRCRPEFRPPERTFTALRAEPVSPARLNRVLAQAAGEGMDLTAECPLRVRLLGLAPDDHVLVLVVHEIAADERSLTLLAEELAGAYAEAVRTGGTPRTEPGPQYAEVAAAAGTALGDPQVPDSRAAEQLAYWRDTLDGAPEQLQLPLDRPRPAATDYRSTTYHGFLDAALHRKLDGLARDAGVPLDAVLLAGVSALLHRFGAGTDIPLAVSLPGRADAGSATVIGPLANTAVVRTSPAPGHGFRALVRDCATANAAARRHSAVPFEQVVDALRPERALNRHPLAQVAVEVREAETARRPFGPLTARITQLPAQHCRFDLRFGFRMRAGTTTPDGTHGIDLIVDFGTELFMPATVRRMTDGLLRLLRAAADAPDEAYTAYDVLGPEERQRLLSDWNATARPVPGAGVSRLFEERVRHHGDRTALVCGATRLTYAQLDARANRLARALVDGGARPGTLVALALPRGPELVVALLATAKAGAAYIPLDPEYPADRIGYILGHAAPSALITDDATARRLSGAPDRVFVLDDPALRDRLAALPGTALAPDELPATATGADPAYVIYTSGSTGRPKGVAVGRRALTNFLVSMGDLFPLTGDDVWLSVTTIAFDIAALELYLPLISGAAVVLADRETTTDPGALARLLTASGATIMQATPSLWQALCEAEPEALRGLRMLVGGEALPSALAERMRALGSEVTNLYGPTETTIWSTAARLDDRPGPPTIGRPIGNTRVYVLDADRQPVPVGVTGDLYIAGAGVAIGYLHQEELTRERFVPDPFAPGMGVPPAEGWGRMYRTGDLARWAADGNLEFLGRSDFQVKIRGFRIELGEIEAVLERHPGVGKAVAVAHAYGPGDTRLVAYVAPGGADAAELRAFAGTQLPAYMVPATVVALDEIPLTPNGKTDRAALPAPGADAAPRGRGPRIAREEQLCDLFSEVLGLSAVGVDDSFFDLGGHSLLATRLIGRIRAVLGVEVSIRALFETPTVAGLAGRLDGARARETGLKPVGRDGDLPLSYGQQRLWFLYDYESQGSEYNSAFGLRLTGPLDVPALRSAISALVARHEALRTTFGSRGGQGVQIVHEPGEVPVRVIGLAGADAGPGADGEDREAALTRVLRTALSEPFDLRAGPVLRPLLVRVAEEDHVLVLDMHHIVTDGWSKDVMARELGVLYEAAHSGRTAELPPLPVQYPDFAVWQRAPRADAYAADLDYWKRQLDGVVPLEMPTDRPRPATRSTRGAAHRYTLRPGLVTELTALCWREGVTLFATLAAGVQLLLSRYGRQQDIALGTIVSGRDHSELENVLGFFVNTLVLRARVRPELTVAEFLAEVRGTVLDAFTHQNVPYDRLIEELRPDRDPSRTPLIQAAMLLKRPQGPVPGPDGLRMAEFGLPRLNALFDLGFEFEERDGELAGLIEYSTALFDEETVARLARHLVVLLENMAAGPQRSLGQLPMMDEAERRQVTSGWNATDAAGRAHRTTVHQLVAEQAARTPDATAVVTPDTRLTFAELEDAAGRLAHRLLAHGVRPGEVVAVRTGRGAEMVIAQLAVLKAGAAYLPLDPALPDDRTTYMLRDASVRLLLVRGGPADLPVPEGVTVLRVEDESDGEAPPAGPVRVPVSAGDLAYVIYTSGSTGRAKGVLIEHRGVINLCDWYRDYYRIGPGDRASQIVGPGFDPTILEVWANLACGASVHFAPQSALDDPHEFADWLVAEGITVTLVPAPRLDSVLDQRALWHSALRYVLTGADVVRRRLPADAPFTLVNQYGPTEITVLATAVFLEPEDEAAAGRLPSIGAPVTNTRTYVLDEHRDPVPVGVPGELYIGGIGVARGYLGRPELTKERFVPDHLGPDPDGRLYRTGDLVRWLPDGTLDFLGRIDNQVKIRGYRVELGEVETALLREESVAQAVVLARQQRSGHHDLVGYVTGQGDGAIDPEAVRARLAAGLPDYMVPSVLVVLDAFPMTTTGKIDRRALPLPEERAAAVAETTAPRDPTEEALARMWAEVLGEPVVGVEDDLFDLGANSVLTLQITSRIRERFGIRVSVREIFTARTVAALAEDVRRKVLDDSRRVPADTTARGSARGE</sequence>
<feature type="compositionally biased region" description="Low complexity" evidence="5">
    <location>
        <begin position="987"/>
        <end position="1000"/>
    </location>
</feature>
<dbReference type="CDD" id="cd12116">
    <property type="entry name" value="A_NRPS_Ta1_like"/>
    <property type="match status" value="1"/>
</dbReference>
<dbReference type="EMBL" id="CP048261">
    <property type="protein sequence ID" value="QST84010.1"/>
    <property type="molecule type" value="Genomic_DNA"/>
</dbReference>
<protein>
    <submittedName>
        <fullName evidence="7">Non-ribosomal peptide synthetase</fullName>
    </submittedName>
</protein>
<dbReference type="SUPFAM" id="SSF56801">
    <property type="entry name" value="Acetyl-CoA synthetase-like"/>
    <property type="match status" value="2"/>
</dbReference>
<dbReference type="InterPro" id="IPR000873">
    <property type="entry name" value="AMP-dep_synth/lig_dom"/>
</dbReference>
<reference evidence="7" key="2">
    <citation type="submission" date="2020-01" db="EMBL/GenBank/DDBJ databases">
        <authorList>
            <person name="Algora L."/>
            <person name="Schniete J.K."/>
            <person name="MacFadyen A."/>
            <person name="Hoskisson P.A."/>
            <person name="Hunter I.S."/>
            <person name="Herron P.R."/>
        </authorList>
    </citation>
    <scope>NUCLEOTIDE SEQUENCE</scope>
    <source>
        <strain evidence="7">ATCC 10970</strain>
    </source>
</reference>
<dbReference type="Pfam" id="PF00501">
    <property type="entry name" value="AMP-binding"/>
    <property type="match status" value="2"/>
</dbReference>
<dbReference type="Gene3D" id="1.10.1200.10">
    <property type="entry name" value="ACP-like"/>
    <property type="match status" value="2"/>
</dbReference>
<organism evidence="7 8">
    <name type="scientific">Streptomyces rimosus subsp. rimosus (strain ATCC 10970 / DSM 40260 / JCM 4667 / NRRL 2234)</name>
    <dbReference type="NCBI Taxonomy" id="1265868"/>
    <lineage>
        <taxon>Bacteria</taxon>
        <taxon>Bacillati</taxon>
        <taxon>Actinomycetota</taxon>
        <taxon>Actinomycetes</taxon>
        <taxon>Kitasatosporales</taxon>
        <taxon>Streptomycetaceae</taxon>
        <taxon>Streptomyces</taxon>
    </lineage>
</organism>
<dbReference type="InterPro" id="IPR001242">
    <property type="entry name" value="Condensation_dom"/>
</dbReference>
<dbReference type="GO" id="GO:0008610">
    <property type="term" value="P:lipid biosynthetic process"/>
    <property type="evidence" value="ECO:0007669"/>
    <property type="project" value="UniProtKB-ARBA"/>
</dbReference>
<dbReference type="RefSeq" id="WP_078575273.1">
    <property type="nucleotide sequence ID" value="NZ_CP048261.1"/>
</dbReference>
<dbReference type="GeneID" id="66858499"/>
<evidence type="ECO:0000259" key="6">
    <source>
        <dbReference type="PROSITE" id="PS50075"/>
    </source>
</evidence>
<gene>
    <name evidence="7" type="ORF">SRIM_030995</name>
</gene>
<dbReference type="CDD" id="cd19531">
    <property type="entry name" value="LCL_NRPS-like"/>
    <property type="match status" value="1"/>
</dbReference>
<dbReference type="NCBIfam" id="TIGR01733">
    <property type="entry name" value="AA-adenyl-dom"/>
    <property type="match status" value="2"/>
</dbReference>
<dbReference type="InterPro" id="IPR006162">
    <property type="entry name" value="Ppantetheine_attach_site"/>
</dbReference>
<keyword evidence="3" id="KW-0596">Phosphopantetheine</keyword>
<comment type="cofactor">
    <cofactor evidence="1">
        <name>pantetheine 4'-phosphate</name>
        <dbReference type="ChEBI" id="CHEBI:47942"/>
    </cofactor>
</comment>
<dbReference type="GO" id="GO:0044550">
    <property type="term" value="P:secondary metabolite biosynthetic process"/>
    <property type="evidence" value="ECO:0007669"/>
    <property type="project" value="UniProtKB-ARBA"/>
</dbReference>
<dbReference type="Pfam" id="PF00550">
    <property type="entry name" value="PP-binding"/>
    <property type="match status" value="2"/>
</dbReference>
<dbReference type="PROSITE" id="PS50075">
    <property type="entry name" value="CARRIER"/>
    <property type="match status" value="2"/>
</dbReference>
<dbReference type="SUPFAM" id="SSF52777">
    <property type="entry name" value="CoA-dependent acyltransferases"/>
    <property type="match status" value="4"/>
</dbReference>
<dbReference type="GO" id="GO:0043041">
    <property type="term" value="P:amino acid activation for nonribosomal peptide biosynthetic process"/>
    <property type="evidence" value="ECO:0007669"/>
    <property type="project" value="TreeGrafter"/>
</dbReference>
<dbReference type="GO" id="GO:0003824">
    <property type="term" value="F:catalytic activity"/>
    <property type="evidence" value="ECO:0007669"/>
    <property type="project" value="InterPro"/>
</dbReference>
<evidence type="ECO:0000256" key="3">
    <source>
        <dbReference type="ARBA" id="ARBA00022450"/>
    </source>
</evidence>
<evidence type="ECO:0000256" key="1">
    <source>
        <dbReference type="ARBA" id="ARBA00001957"/>
    </source>
</evidence>
<evidence type="ECO:0000256" key="5">
    <source>
        <dbReference type="SAM" id="MobiDB-lite"/>
    </source>
</evidence>
<dbReference type="CDD" id="cd05930">
    <property type="entry name" value="A_NRPS"/>
    <property type="match status" value="1"/>
</dbReference>
<reference evidence="7" key="1">
    <citation type="submission" date="2012-12" db="EMBL/GenBank/DDBJ databases">
        <authorList>
            <person name="Pethick F.E."/>
            <person name="MacFadyen A.C."/>
            <person name="Tang Z."/>
            <person name="Sangal V."/>
            <person name="Tze-Tze L."/>
            <person name="Chu J."/>
            <person name="Guo M."/>
            <person name="Kirby R."/>
            <person name="Hoskisson P.A."/>
            <person name="Herron P.R."/>
            <person name="Hunter I.S."/>
        </authorList>
    </citation>
    <scope>NUCLEOTIDE SEQUENCE</scope>
    <source>
        <strain evidence="7">ATCC 10970</strain>
    </source>
</reference>
<name>A0A8A1UV07_STRR1</name>
<dbReference type="InterPro" id="IPR023213">
    <property type="entry name" value="CAT-like_dom_sf"/>
</dbReference>
<dbReference type="FunFam" id="3.40.50.12780:FF:000012">
    <property type="entry name" value="Non-ribosomal peptide synthetase"/>
    <property type="match status" value="1"/>
</dbReference>
<dbReference type="InterPro" id="IPR025110">
    <property type="entry name" value="AMP-bd_C"/>
</dbReference>
<dbReference type="PANTHER" id="PTHR45527:SF1">
    <property type="entry name" value="FATTY ACID SYNTHASE"/>
    <property type="match status" value="1"/>
</dbReference>
<dbReference type="FunFam" id="1.10.1200.10:FF:000016">
    <property type="entry name" value="Non-ribosomal peptide synthase"/>
    <property type="match status" value="2"/>
</dbReference>
<dbReference type="PANTHER" id="PTHR45527">
    <property type="entry name" value="NONRIBOSOMAL PEPTIDE SYNTHETASE"/>
    <property type="match status" value="1"/>
</dbReference>
<dbReference type="FunFam" id="3.30.300.30:FF:000010">
    <property type="entry name" value="Enterobactin synthetase component F"/>
    <property type="match status" value="2"/>
</dbReference>
<dbReference type="Pfam" id="PF13193">
    <property type="entry name" value="AMP-binding_C"/>
    <property type="match status" value="2"/>
</dbReference>
<comment type="similarity">
    <text evidence="2">Belongs to the ATP-dependent AMP-binding enzyme family.</text>
</comment>
<feature type="region of interest" description="Disordered" evidence="5">
    <location>
        <begin position="982"/>
        <end position="1002"/>
    </location>
</feature>
<dbReference type="Gene3D" id="3.30.300.30">
    <property type="match status" value="2"/>
</dbReference>
<evidence type="ECO:0000256" key="2">
    <source>
        <dbReference type="ARBA" id="ARBA00006432"/>
    </source>
</evidence>
<dbReference type="Gene3D" id="2.30.38.10">
    <property type="entry name" value="Luciferase, Domain 3"/>
    <property type="match status" value="2"/>
</dbReference>
<evidence type="ECO:0000256" key="4">
    <source>
        <dbReference type="ARBA" id="ARBA00022553"/>
    </source>
</evidence>
<dbReference type="Gene3D" id="3.40.50.980">
    <property type="match status" value="4"/>
</dbReference>
<dbReference type="InterPro" id="IPR045851">
    <property type="entry name" value="AMP-bd_C_sf"/>
</dbReference>
<evidence type="ECO:0000313" key="7">
    <source>
        <dbReference type="EMBL" id="QST84010.1"/>
    </source>
</evidence>
<feature type="domain" description="Carrier" evidence="6">
    <location>
        <begin position="2061"/>
        <end position="2136"/>
    </location>
</feature>
<dbReference type="InterPro" id="IPR009081">
    <property type="entry name" value="PP-bd_ACP"/>
</dbReference>
<keyword evidence="4" id="KW-0597">Phosphoprotein</keyword>
<reference evidence="7" key="3">
    <citation type="journal article" date="2021" name="bioRxiv">
        <title>Bilateral symmetry of linear streptomycete chromosomes.</title>
        <authorList>
            <person name="Algora-Gallardo L."/>
            <person name="Schniete J.K."/>
            <person name="Mark D.R."/>
            <person name="Hunter I.S."/>
            <person name="Herron P.R."/>
        </authorList>
    </citation>
    <scope>NUCLEOTIDE SEQUENCE</scope>
    <source>
        <strain evidence="7">ATCC 10970</strain>
    </source>
</reference>
<dbReference type="Proteomes" id="UP000011074">
    <property type="component" value="Chromosome"/>
</dbReference>
<dbReference type="FunFam" id="3.40.50.980:FF:000001">
    <property type="entry name" value="Non-ribosomal peptide synthetase"/>
    <property type="match status" value="2"/>
</dbReference>
<dbReference type="GO" id="GO:0017000">
    <property type="term" value="P:antibiotic biosynthetic process"/>
    <property type="evidence" value="ECO:0007669"/>
    <property type="project" value="UniProtKB-ARBA"/>
</dbReference>
<accession>A0A8A1UV07</accession>
<dbReference type="Gene3D" id="3.30.559.30">
    <property type="entry name" value="Nonribosomal peptide synthetase, condensation domain"/>
    <property type="match status" value="2"/>
</dbReference>
<dbReference type="InterPro" id="IPR020845">
    <property type="entry name" value="AMP-binding_CS"/>
</dbReference>
<proteinExistence type="inferred from homology"/>
<dbReference type="Pfam" id="PF00668">
    <property type="entry name" value="Condensation"/>
    <property type="match status" value="2"/>
</dbReference>
<dbReference type="GO" id="GO:0072330">
    <property type="term" value="P:monocarboxylic acid biosynthetic process"/>
    <property type="evidence" value="ECO:0007669"/>
    <property type="project" value="UniProtKB-ARBA"/>
</dbReference>
<dbReference type="PROSITE" id="PS00012">
    <property type="entry name" value="PHOSPHOPANTETHEINE"/>
    <property type="match status" value="2"/>
</dbReference>
<feature type="domain" description="Carrier" evidence="6">
    <location>
        <begin position="1002"/>
        <end position="1077"/>
    </location>
</feature>
<evidence type="ECO:0000313" key="8">
    <source>
        <dbReference type="Proteomes" id="UP000011074"/>
    </source>
</evidence>
<dbReference type="SMART" id="SM00823">
    <property type="entry name" value="PKS_PP"/>
    <property type="match status" value="2"/>
</dbReference>
<dbReference type="InterPro" id="IPR036736">
    <property type="entry name" value="ACP-like_sf"/>
</dbReference>
<dbReference type="SUPFAM" id="SSF47336">
    <property type="entry name" value="ACP-like"/>
    <property type="match status" value="2"/>
</dbReference>
<dbReference type="Gene3D" id="3.30.559.10">
    <property type="entry name" value="Chloramphenicol acetyltransferase-like domain"/>
    <property type="match status" value="2"/>
</dbReference>
<dbReference type="PROSITE" id="PS00455">
    <property type="entry name" value="AMP_BINDING"/>
    <property type="match status" value="2"/>
</dbReference>
<dbReference type="FunFam" id="2.30.38.10:FF:000001">
    <property type="entry name" value="Non-ribosomal peptide synthetase PvdI"/>
    <property type="match status" value="2"/>
</dbReference>
<dbReference type="GO" id="GO:0031177">
    <property type="term" value="F:phosphopantetheine binding"/>
    <property type="evidence" value="ECO:0007669"/>
    <property type="project" value="InterPro"/>
</dbReference>
<dbReference type="InterPro" id="IPR020806">
    <property type="entry name" value="PKS_PP-bd"/>
</dbReference>
<dbReference type="InterPro" id="IPR010071">
    <property type="entry name" value="AA_adenyl_dom"/>
</dbReference>